<dbReference type="SUPFAM" id="SSF110849">
    <property type="entry name" value="ParB/Sulfiredoxin"/>
    <property type="match status" value="1"/>
</dbReference>
<reference evidence="3" key="1">
    <citation type="submission" date="2021-01" db="EMBL/GenBank/DDBJ databases">
        <authorList>
            <person name="Corre E."/>
            <person name="Pelletier E."/>
            <person name="Niang G."/>
            <person name="Scheremetjew M."/>
            <person name="Finn R."/>
            <person name="Kale V."/>
            <person name="Holt S."/>
            <person name="Cochrane G."/>
            <person name="Meng A."/>
            <person name="Brown T."/>
            <person name="Cohen L."/>
        </authorList>
    </citation>
    <scope>NUCLEOTIDE SEQUENCE</scope>
    <source>
        <strain evidence="3">CCMP1452</strain>
    </source>
</reference>
<feature type="signal peptide" evidence="1">
    <location>
        <begin position="1"/>
        <end position="28"/>
    </location>
</feature>
<dbReference type="SMART" id="SM00470">
    <property type="entry name" value="ParB"/>
    <property type="match status" value="1"/>
</dbReference>
<accession>A0A7S2WK59</accession>
<dbReference type="InterPro" id="IPR036086">
    <property type="entry name" value="ParB/Sulfiredoxin_sf"/>
</dbReference>
<dbReference type="AlphaFoldDB" id="A0A7S2WK59"/>
<evidence type="ECO:0000313" key="3">
    <source>
        <dbReference type="EMBL" id="CAD9692747.1"/>
    </source>
</evidence>
<evidence type="ECO:0000259" key="2">
    <source>
        <dbReference type="SMART" id="SM00470"/>
    </source>
</evidence>
<dbReference type="EMBL" id="HBHI01025290">
    <property type="protein sequence ID" value="CAD9692747.1"/>
    <property type="molecule type" value="Transcribed_RNA"/>
</dbReference>
<feature type="domain" description="ParB-like N-terminal" evidence="2">
    <location>
        <begin position="168"/>
        <end position="252"/>
    </location>
</feature>
<name>A0A7S2WK59_9STRA</name>
<keyword evidence="1" id="KW-0732">Signal</keyword>
<dbReference type="InterPro" id="IPR003115">
    <property type="entry name" value="ParB_N"/>
</dbReference>
<protein>
    <recommendedName>
        <fullName evidence="2">ParB-like N-terminal domain-containing protein</fullName>
    </recommendedName>
</protein>
<proteinExistence type="predicted"/>
<organism evidence="3">
    <name type="scientific">Eucampia antarctica</name>
    <dbReference type="NCBI Taxonomy" id="49252"/>
    <lineage>
        <taxon>Eukaryota</taxon>
        <taxon>Sar</taxon>
        <taxon>Stramenopiles</taxon>
        <taxon>Ochrophyta</taxon>
        <taxon>Bacillariophyta</taxon>
        <taxon>Mediophyceae</taxon>
        <taxon>Biddulphiophycidae</taxon>
        <taxon>Hemiaulales</taxon>
        <taxon>Hemiaulaceae</taxon>
        <taxon>Eucampia</taxon>
    </lineage>
</organism>
<feature type="chain" id="PRO_5030993663" description="ParB-like N-terminal domain-containing protein" evidence="1">
    <location>
        <begin position="29"/>
        <end position="296"/>
    </location>
</feature>
<gene>
    <name evidence="3" type="ORF">EANT1437_LOCUS12987</name>
</gene>
<sequence>MRKKIADFSPLRCFLCLVLLSCNRGIYALTTLKQNTSNSQDLNVYSQQSHVPSQFGVSKWNSINSGRRRQNTALHVSFNVALDNDQYRNSGDKVIKTGKLFPRFNSRALNERNAKRSALVQWALHLLKLAFNHWRDFRLGSSTMHSPVHTTNLSKPTKSNSRGETQIHLVDISWLKAHEAVVSEERVSNLATAIRDWNEYKLPLLVDIRTGAILDGHHRHAVGRELGLSRLPAILVDYLQDESITVNVWPDCGIEELTKKDVVQMSLSKDVFPPKTSRHDFVSLLSPISIPLPSLQ</sequence>
<dbReference type="CDD" id="cd16400">
    <property type="entry name" value="ParB_Srx_like_nuclease"/>
    <property type="match status" value="1"/>
</dbReference>
<dbReference type="Gene3D" id="3.90.1530.10">
    <property type="entry name" value="Conserved hypothetical protein from pyrococcus furiosus pfu- 392566-001, ParB domain"/>
    <property type="match status" value="1"/>
</dbReference>
<evidence type="ECO:0000256" key="1">
    <source>
        <dbReference type="SAM" id="SignalP"/>
    </source>
</evidence>